<dbReference type="Gene3D" id="4.10.520.10">
    <property type="entry name" value="IHF-like DNA-binding proteins"/>
    <property type="match status" value="1"/>
</dbReference>
<protein>
    <submittedName>
        <fullName evidence="3">DNA-binding protein</fullName>
    </submittedName>
</protein>
<accession>A0A396BX92</accession>
<sequence length="159" mass="17114">MANVSVVRCSRHKKISDKNSPTVYYIKQKAGDSKVYDIHRIASEIESVGALSVEDVAHVMKSFVRAMKKVLTDGNRVKVDGLGTFYITLSCPGVEVEKECTVKNVTRVNLRFKVDNTLRLVNDSVATTRGGENNVVLELVSAQAGGSGGDGGIVDDPTA</sequence>
<dbReference type="RefSeq" id="WP_122330514.1">
    <property type="nucleotide sequence ID" value="NZ_CP119600.1"/>
</dbReference>
<dbReference type="GO" id="GO:0003677">
    <property type="term" value="F:DNA binding"/>
    <property type="evidence" value="ECO:0007669"/>
    <property type="project" value="UniProtKB-KW"/>
</dbReference>
<dbReference type="SUPFAM" id="SSF47729">
    <property type="entry name" value="IHF-like DNA-binding proteins"/>
    <property type="match status" value="1"/>
</dbReference>
<proteinExistence type="predicted"/>
<feature type="domain" description="HU" evidence="2">
    <location>
        <begin position="31"/>
        <end position="119"/>
    </location>
</feature>
<comment type="caution">
    <text evidence="3">The sequence shown here is derived from an EMBL/GenBank/DDBJ whole genome shotgun (WGS) entry which is preliminary data.</text>
</comment>
<evidence type="ECO:0000313" key="3">
    <source>
        <dbReference type="EMBL" id="RHH08698.1"/>
    </source>
</evidence>
<evidence type="ECO:0000259" key="2">
    <source>
        <dbReference type="Pfam" id="PF18291"/>
    </source>
</evidence>
<dbReference type="EMBL" id="QRJE01000028">
    <property type="protein sequence ID" value="RHH08698.1"/>
    <property type="molecule type" value="Genomic_DNA"/>
</dbReference>
<dbReference type="InterPro" id="IPR010992">
    <property type="entry name" value="IHF-like_DNA-bd_dom_sf"/>
</dbReference>
<dbReference type="Pfam" id="PF18291">
    <property type="entry name" value="HU-HIG"/>
    <property type="match status" value="1"/>
</dbReference>
<dbReference type="AlphaFoldDB" id="A0A396BX92"/>
<name>A0A396BX92_BACFG</name>
<organism evidence="3 4">
    <name type="scientific">Bacteroides fragilis</name>
    <dbReference type="NCBI Taxonomy" id="817"/>
    <lineage>
        <taxon>Bacteria</taxon>
        <taxon>Pseudomonadati</taxon>
        <taxon>Bacteroidota</taxon>
        <taxon>Bacteroidia</taxon>
        <taxon>Bacteroidales</taxon>
        <taxon>Bacteroidaceae</taxon>
        <taxon>Bacteroides</taxon>
    </lineage>
</organism>
<evidence type="ECO:0000313" key="4">
    <source>
        <dbReference type="Proteomes" id="UP000266644"/>
    </source>
</evidence>
<gene>
    <name evidence="3" type="ORF">DW228_17035</name>
</gene>
<dbReference type="Proteomes" id="UP000266644">
    <property type="component" value="Unassembled WGS sequence"/>
</dbReference>
<reference evidence="3 4" key="1">
    <citation type="submission" date="2018-08" db="EMBL/GenBank/DDBJ databases">
        <title>A genome reference for cultivated species of the human gut microbiota.</title>
        <authorList>
            <person name="Zou Y."/>
            <person name="Xue W."/>
            <person name="Luo G."/>
        </authorList>
    </citation>
    <scope>NUCLEOTIDE SEQUENCE [LARGE SCALE GENOMIC DNA]</scope>
    <source>
        <strain evidence="3 4">AM18-6</strain>
    </source>
</reference>
<evidence type="ECO:0000256" key="1">
    <source>
        <dbReference type="ARBA" id="ARBA00023125"/>
    </source>
</evidence>
<keyword evidence="1 3" id="KW-0238">DNA-binding</keyword>
<dbReference type="InterPro" id="IPR041607">
    <property type="entry name" value="HU-HIG"/>
</dbReference>